<evidence type="ECO:0000259" key="1">
    <source>
        <dbReference type="Pfam" id="PF07693"/>
    </source>
</evidence>
<evidence type="ECO:0000313" key="2">
    <source>
        <dbReference type="EMBL" id="SFR63570.1"/>
    </source>
</evidence>
<dbReference type="Proteomes" id="UP000198644">
    <property type="component" value="Unassembled WGS sequence"/>
</dbReference>
<organism evidence="2 3">
    <name type="scientific">Marinobacter daqiaonensis</name>
    <dbReference type="NCBI Taxonomy" id="650891"/>
    <lineage>
        <taxon>Bacteria</taxon>
        <taxon>Pseudomonadati</taxon>
        <taxon>Pseudomonadota</taxon>
        <taxon>Gammaproteobacteria</taxon>
        <taxon>Pseudomonadales</taxon>
        <taxon>Marinobacteraceae</taxon>
        <taxon>Marinobacter</taxon>
    </lineage>
</organism>
<dbReference type="Pfam" id="PF07693">
    <property type="entry name" value="KAP_NTPase"/>
    <property type="match status" value="1"/>
</dbReference>
<name>A0A1I6IB10_9GAMM</name>
<evidence type="ECO:0000313" key="3">
    <source>
        <dbReference type="Proteomes" id="UP000198644"/>
    </source>
</evidence>
<reference evidence="2 3" key="1">
    <citation type="submission" date="2016-10" db="EMBL/GenBank/DDBJ databases">
        <authorList>
            <person name="de Groot N.N."/>
        </authorList>
    </citation>
    <scope>NUCLEOTIDE SEQUENCE [LARGE SCALE GENOMIC DNA]</scope>
    <source>
        <strain evidence="2 3">CGMCC 1.9167</strain>
    </source>
</reference>
<dbReference type="AlphaFoldDB" id="A0A1I6IB10"/>
<protein>
    <recommendedName>
        <fullName evidence="1">KAP NTPase domain-containing protein</fullName>
    </recommendedName>
</protein>
<dbReference type="Gene3D" id="3.40.50.300">
    <property type="entry name" value="P-loop containing nucleotide triphosphate hydrolases"/>
    <property type="match status" value="1"/>
</dbReference>
<dbReference type="InterPro" id="IPR011646">
    <property type="entry name" value="KAP_P-loop"/>
</dbReference>
<dbReference type="RefSeq" id="WP_092011649.1">
    <property type="nucleotide sequence ID" value="NZ_FOYW01000001.1"/>
</dbReference>
<dbReference type="STRING" id="650891.SAMN05216203_2019"/>
<accession>A0A1I6IB10</accession>
<dbReference type="OrthoDB" id="88903at2"/>
<dbReference type="SUPFAM" id="SSF52540">
    <property type="entry name" value="P-loop containing nucleoside triphosphate hydrolases"/>
    <property type="match status" value="1"/>
</dbReference>
<keyword evidence="3" id="KW-1185">Reference proteome</keyword>
<sequence length="561" mass="63960">MSIKLVHRQIDKFLGNTTPEVLAIRGKWGVGKTFTWNQFLVDAAHRNAVGLERYSYVSLFGINSLDSLKFAMFEQVVDIEAIDHKPSIETFRKSTETLGKSLGRKSIRVIQGLPYVKNVSLALEAVSFLSLKNTIICIDDLERKGDDLKIRDVLGLVSLLKEQRDCKVVLILNEDSFEKNESEQLDRYREKVIDFDVLFSPTSDECSEIALNEDFEYLDILKKNVLSLGVSNIRIIRKMLYLSRSVAPLLKDYEAEVTHQAIHSLVLFALCHFQRDDSSIPSIDYVRHIGYSLWGLGKDEESDKEKKWNSLLRSYDFQNCDEFDLEIADAVVRGFYDESKLISEAESLNQKIVADKVEGSFKQAWEKYHNTFDDNEEELVNALYEGFKKSSKYISPLNLNGTVGLLRDLGHGDKADELIELYVAEREGNPKSLNLEMYPFSDDIQDKIIIQRFDEIASKAVDNRSLEDVVSSLVGANGWNRSDIEVLSRASVDDFYTLFKGTKGPQLGRYVEVCLQFFRIGNIGDKERQVSENARNALIKIGKESTLNRRRVSKFGVKVDD</sequence>
<dbReference type="EMBL" id="FOYW01000001">
    <property type="protein sequence ID" value="SFR63570.1"/>
    <property type="molecule type" value="Genomic_DNA"/>
</dbReference>
<dbReference type="InterPro" id="IPR027417">
    <property type="entry name" value="P-loop_NTPase"/>
</dbReference>
<gene>
    <name evidence="2" type="ORF">SAMN05216203_2019</name>
</gene>
<proteinExistence type="predicted"/>
<feature type="domain" description="KAP NTPase" evidence="1">
    <location>
        <begin position="17"/>
        <end position="217"/>
    </location>
</feature>